<protein>
    <submittedName>
        <fullName evidence="10">Sideroflexin 4</fullName>
    </submittedName>
</protein>
<dbReference type="GeneTree" id="ENSGT01030000234641"/>
<comment type="subcellular location">
    <subcellularLocation>
        <location evidence="1">Mitochondrion membrane</location>
        <topology evidence="1">Multi-pass membrane protein</topology>
    </subcellularLocation>
</comment>
<evidence type="ECO:0000256" key="9">
    <source>
        <dbReference type="SAM" id="Phobius"/>
    </source>
</evidence>
<dbReference type="Proteomes" id="UP000694394">
    <property type="component" value="Chromosome 15"/>
</dbReference>
<dbReference type="GO" id="GO:0006865">
    <property type="term" value="P:amino acid transport"/>
    <property type="evidence" value="ECO:0007669"/>
    <property type="project" value="UniProtKB-KW"/>
</dbReference>
<dbReference type="GO" id="GO:0015075">
    <property type="term" value="F:monoatomic ion transmembrane transporter activity"/>
    <property type="evidence" value="ECO:0007669"/>
    <property type="project" value="InterPro"/>
</dbReference>
<evidence type="ECO:0000256" key="1">
    <source>
        <dbReference type="ARBA" id="ARBA00004225"/>
    </source>
</evidence>
<keyword evidence="4 9" id="KW-0812">Transmembrane</keyword>
<gene>
    <name evidence="10" type="primary">SFXN4</name>
</gene>
<evidence type="ECO:0000313" key="10">
    <source>
        <dbReference type="Ensembl" id="ENSMICP00000006929.2"/>
    </source>
</evidence>
<evidence type="ECO:0000313" key="11">
    <source>
        <dbReference type="Proteomes" id="UP000694394"/>
    </source>
</evidence>
<feature type="transmembrane region" description="Helical" evidence="9">
    <location>
        <begin position="226"/>
        <end position="247"/>
    </location>
</feature>
<feature type="transmembrane region" description="Helical" evidence="9">
    <location>
        <begin position="141"/>
        <end position="160"/>
    </location>
</feature>
<proteinExistence type="inferred from homology"/>
<keyword evidence="8 9" id="KW-0472">Membrane</keyword>
<dbReference type="AlphaFoldDB" id="A0A8B7ELA8"/>
<keyword evidence="3" id="KW-0813">Transport</keyword>
<organism evidence="10 11">
    <name type="scientific">Microcebus murinus</name>
    <name type="common">Gray mouse lemur</name>
    <name type="synonym">Lemur murinus</name>
    <dbReference type="NCBI Taxonomy" id="30608"/>
    <lineage>
        <taxon>Eukaryota</taxon>
        <taxon>Metazoa</taxon>
        <taxon>Chordata</taxon>
        <taxon>Craniata</taxon>
        <taxon>Vertebrata</taxon>
        <taxon>Euteleostomi</taxon>
        <taxon>Mammalia</taxon>
        <taxon>Eutheria</taxon>
        <taxon>Euarchontoglires</taxon>
        <taxon>Primates</taxon>
        <taxon>Strepsirrhini</taxon>
        <taxon>Lemuriformes</taxon>
        <taxon>Cheirogaleidae</taxon>
        <taxon>Microcebus</taxon>
    </lineage>
</organism>
<dbReference type="OrthoDB" id="6608471at2759"/>
<evidence type="ECO:0000256" key="6">
    <source>
        <dbReference type="ARBA" id="ARBA00022989"/>
    </source>
</evidence>
<dbReference type="GeneID" id="105857045"/>
<sequence length="313" mass="35396">MEPNVRFWIAQRQSFVQRFLQWTELLDPLNLLVSAEKIEEARQLLFTNEDASRHALEDQTIQEAWKTSLSTVHPDSGRPIPTLFRPAAFLPLTMPSVFLSMIPAKGMMSVVLPQVSLHAYTTAFNVINGNQSYSRHMPESMMLGAGVIFSSTFFGLIPYLVQMKYSLDNPLIKRALPVAILAHVSAMNIFASRGFEPVRGIEVMDKEGNVIGHSRRAGRKAVRETAVSRAVLFGTSSLVPEVFTYFFKRTQFFLKNAWSLWPAKLSCTILMMGLMVPVSFSMFPQIGRIQCSNLEEEIRSSTEETELYYNRGV</sequence>
<dbReference type="EMBL" id="ABDC03019464">
    <property type="status" value="NOT_ANNOTATED_CDS"/>
    <property type="molecule type" value="Genomic_DNA"/>
</dbReference>
<dbReference type="KEGG" id="mmur:105857045"/>
<dbReference type="Ensembl" id="ENSMICT00000007616.3">
    <property type="protein sequence ID" value="ENSMICP00000006929.2"/>
    <property type="gene ID" value="ENSMICG00000007614.3"/>
</dbReference>
<evidence type="ECO:0000256" key="3">
    <source>
        <dbReference type="ARBA" id="ARBA00022448"/>
    </source>
</evidence>
<dbReference type="GO" id="GO:0005654">
    <property type="term" value="C:nucleoplasm"/>
    <property type="evidence" value="ECO:0007669"/>
    <property type="project" value="Ensembl"/>
</dbReference>
<keyword evidence="11" id="KW-1185">Reference proteome</keyword>
<name>A0A8B7ELA8_MICMU</name>
<keyword evidence="5" id="KW-0029">Amino-acid transport</keyword>
<dbReference type="GO" id="GO:1990542">
    <property type="term" value="P:mitochondrial transmembrane transport"/>
    <property type="evidence" value="ECO:0007669"/>
    <property type="project" value="TreeGrafter"/>
</dbReference>
<keyword evidence="7" id="KW-0496">Mitochondrion</keyword>
<evidence type="ECO:0000256" key="4">
    <source>
        <dbReference type="ARBA" id="ARBA00022692"/>
    </source>
</evidence>
<keyword evidence="6 9" id="KW-1133">Transmembrane helix</keyword>
<evidence type="ECO:0000256" key="5">
    <source>
        <dbReference type="ARBA" id="ARBA00022970"/>
    </source>
</evidence>
<reference evidence="10" key="2">
    <citation type="submission" date="2025-08" db="UniProtKB">
        <authorList>
            <consortium name="Ensembl"/>
        </authorList>
    </citation>
    <scope>IDENTIFICATION</scope>
</reference>
<reference evidence="10" key="3">
    <citation type="submission" date="2025-09" db="UniProtKB">
        <authorList>
            <consortium name="Ensembl"/>
        </authorList>
    </citation>
    <scope>IDENTIFICATION</scope>
</reference>
<evidence type="ECO:0000256" key="2">
    <source>
        <dbReference type="ARBA" id="ARBA00005974"/>
    </source>
</evidence>
<dbReference type="RefSeq" id="XP_012594605.1">
    <property type="nucleotide sequence ID" value="XM_012739151.2"/>
</dbReference>
<feature type="transmembrane region" description="Helical" evidence="9">
    <location>
        <begin position="259"/>
        <end position="280"/>
    </location>
</feature>
<dbReference type="InterPro" id="IPR004686">
    <property type="entry name" value="Mtc"/>
</dbReference>
<evidence type="ECO:0000256" key="8">
    <source>
        <dbReference type="ARBA" id="ARBA00023136"/>
    </source>
</evidence>
<accession>A0A8B7ELA8</accession>
<dbReference type="CTD" id="119559"/>
<dbReference type="PANTHER" id="PTHR11153">
    <property type="entry name" value="SIDEROFLEXIN"/>
    <property type="match status" value="1"/>
</dbReference>
<dbReference type="GO" id="GO:0005743">
    <property type="term" value="C:mitochondrial inner membrane"/>
    <property type="evidence" value="ECO:0007669"/>
    <property type="project" value="TreeGrafter"/>
</dbReference>
<reference evidence="10" key="1">
    <citation type="submission" date="2016-12" db="EMBL/GenBank/DDBJ databases">
        <title>Mouse lemur reference genome and diversity panel.</title>
        <authorList>
            <person name="Harris R."/>
            <person name="Larsen P."/>
            <person name="Liu Y."/>
            <person name="Hughes D.S."/>
            <person name="Murali S."/>
            <person name="Raveendran M."/>
            <person name="Korchina V."/>
            <person name="Wang M."/>
            <person name="Jhangiani S."/>
            <person name="Bandaranaike D."/>
            <person name="Bellair M."/>
            <person name="Blankenburg K."/>
            <person name="Chao H."/>
            <person name="Dahdouli M."/>
            <person name="Dinh H."/>
            <person name="Doddapaneni H."/>
            <person name="English A."/>
            <person name="Firestine M."/>
            <person name="Gnanaolivu R."/>
            <person name="Gross S."/>
            <person name="Hernandez B."/>
            <person name="Javaid M."/>
            <person name="Jayaseelan J."/>
            <person name="Jones J."/>
            <person name="Khan Z."/>
            <person name="Kovar C."/>
            <person name="Kurapati P."/>
            <person name="Le B."/>
            <person name="Lee S."/>
            <person name="Li M."/>
            <person name="Mathew T."/>
            <person name="Narasimhan A."/>
            <person name="Ngo D."/>
            <person name="Nguyen L."/>
            <person name="Okwuonu G."/>
            <person name="Ongeri F."/>
            <person name="Osuji N."/>
            <person name="Pu L.-L."/>
            <person name="Puazo M."/>
            <person name="Quiroz J."/>
            <person name="Raj R."/>
            <person name="Rajbhandari K."/>
            <person name="Reid J.G."/>
            <person name="Santibanez J."/>
            <person name="Sexton D."/>
            <person name="Skinner E."/>
            <person name="Vee V."/>
            <person name="Weissenberger G."/>
            <person name="Wu Y."/>
            <person name="Xin Y."/>
            <person name="Han Y."/>
            <person name="Campbell C."/>
            <person name="Brown A."/>
            <person name="Sullivan B."/>
            <person name="Shelton J."/>
            <person name="Brown S."/>
            <person name="Dudchenko O."/>
            <person name="Machol I."/>
            <person name="Durand N."/>
            <person name="Shamim M."/>
            <person name="Lieberman A."/>
            <person name="Muzny D.M."/>
            <person name="Richards S."/>
            <person name="Yoder A."/>
            <person name="Worley K.C."/>
            <person name="Rogers J."/>
            <person name="Gibbs R.A."/>
        </authorList>
    </citation>
    <scope>NUCLEOTIDE SEQUENCE [LARGE SCALE GENOMIC DNA]</scope>
</reference>
<comment type="similarity">
    <text evidence="2">Belongs to the sideroflexin family.</text>
</comment>
<dbReference type="PANTHER" id="PTHR11153:SF3">
    <property type="entry name" value="SIDEROFLEXIN-4"/>
    <property type="match status" value="1"/>
</dbReference>
<dbReference type="Pfam" id="PF03820">
    <property type="entry name" value="SFXNs"/>
    <property type="match status" value="1"/>
</dbReference>
<evidence type="ECO:0000256" key="7">
    <source>
        <dbReference type="ARBA" id="ARBA00023128"/>
    </source>
</evidence>